<protein>
    <recommendedName>
        <fullName evidence="2">Retroviral polymerase SH3-like domain-containing protein</fullName>
    </recommendedName>
</protein>
<sequence>MKHKFEVCQIFFDFFGLVKNQFGKSIKRLQLDNDTKCVNLEFSIFLKDNEVIHELTCMKTPQQNGVAKRKKCHLLEVVRVLIFQMSVLNVYWREVVLLVTYLINRLSTCFLNSISPIKHMLSFFSSSPLMFSLPSHVFVCVSFVHSHNPHRGKLDPKAVKYVFIGYPLNKKDFKCHHLLSHQVFVSMDVTFHEIESFFVSLHFRGRVIYKSSLSSNQYYEQQYQKHEKPTLVSQIQLFELKVSILKNPIDKGNDHVSSILFLNLCILTIFLYNIRVLLRPLMQSKHLHQYRKL</sequence>
<dbReference type="InterPro" id="IPR057670">
    <property type="entry name" value="SH3_retrovirus"/>
</dbReference>
<dbReference type="PANTHER" id="PTHR42648">
    <property type="entry name" value="TRANSPOSASE, PUTATIVE-RELATED"/>
    <property type="match status" value="1"/>
</dbReference>
<evidence type="ECO:0000313" key="3">
    <source>
        <dbReference type="EMBL" id="RDX94264.1"/>
    </source>
</evidence>
<dbReference type="Proteomes" id="UP000257109">
    <property type="component" value="Unassembled WGS sequence"/>
</dbReference>
<dbReference type="OrthoDB" id="2663223at2759"/>
<dbReference type="InterPro" id="IPR039537">
    <property type="entry name" value="Retrotran_Ty1/copia-like"/>
</dbReference>
<dbReference type="InterPro" id="IPR012337">
    <property type="entry name" value="RNaseH-like_sf"/>
</dbReference>
<dbReference type="SUPFAM" id="SSF53098">
    <property type="entry name" value="Ribonuclease H-like"/>
    <property type="match status" value="1"/>
</dbReference>
<dbReference type="AlphaFoldDB" id="A0A371GUP2"/>
<evidence type="ECO:0000259" key="2">
    <source>
        <dbReference type="Pfam" id="PF25597"/>
    </source>
</evidence>
<dbReference type="STRING" id="157652.A0A371GUP2"/>
<feature type="domain" description="Retroviral polymerase SH3-like" evidence="2">
    <location>
        <begin position="140"/>
        <end position="198"/>
    </location>
</feature>
<dbReference type="InterPro" id="IPR036397">
    <property type="entry name" value="RNaseH_sf"/>
</dbReference>
<accession>A0A371GUP2</accession>
<dbReference type="PANTHER" id="PTHR42648:SF31">
    <property type="entry name" value="RNA-DIRECTED DNA POLYMERASE"/>
    <property type="match status" value="1"/>
</dbReference>
<dbReference type="Pfam" id="PF25597">
    <property type="entry name" value="SH3_retrovirus"/>
    <property type="match status" value="1"/>
</dbReference>
<keyword evidence="4" id="KW-1185">Reference proteome</keyword>
<evidence type="ECO:0000256" key="1">
    <source>
        <dbReference type="SAM" id="Phobius"/>
    </source>
</evidence>
<dbReference type="Gene3D" id="3.30.420.10">
    <property type="entry name" value="Ribonuclease H-like superfamily/Ribonuclease H"/>
    <property type="match status" value="1"/>
</dbReference>
<name>A0A371GUP2_MUCPR</name>
<proteinExistence type="predicted"/>
<organism evidence="3 4">
    <name type="scientific">Mucuna pruriens</name>
    <name type="common">Velvet bean</name>
    <name type="synonym">Dolichos pruriens</name>
    <dbReference type="NCBI Taxonomy" id="157652"/>
    <lineage>
        <taxon>Eukaryota</taxon>
        <taxon>Viridiplantae</taxon>
        <taxon>Streptophyta</taxon>
        <taxon>Embryophyta</taxon>
        <taxon>Tracheophyta</taxon>
        <taxon>Spermatophyta</taxon>
        <taxon>Magnoliopsida</taxon>
        <taxon>eudicotyledons</taxon>
        <taxon>Gunneridae</taxon>
        <taxon>Pentapetalae</taxon>
        <taxon>rosids</taxon>
        <taxon>fabids</taxon>
        <taxon>Fabales</taxon>
        <taxon>Fabaceae</taxon>
        <taxon>Papilionoideae</taxon>
        <taxon>50 kb inversion clade</taxon>
        <taxon>NPAAA clade</taxon>
        <taxon>indigoferoid/millettioid clade</taxon>
        <taxon>Phaseoleae</taxon>
        <taxon>Mucuna</taxon>
    </lineage>
</organism>
<dbReference type="EMBL" id="QJKJ01004411">
    <property type="protein sequence ID" value="RDX94264.1"/>
    <property type="molecule type" value="Genomic_DNA"/>
</dbReference>
<feature type="non-terminal residue" evidence="3">
    <location>
        <position position="1"/>
    </location>
</feature>
<gene>
    <name evidence="3" type="ORF">CR513_23367</name>
</gene>
<feature type="transmembrane region" description="Helical" evidence="1">
    <location>
        <begin position="256"/>
        <end position="274"/>
    </location>
</feature>
<keyword evidence="1" id="KW-0472">Membrane</keyword>
<dbReference type="GO" id="GO:0003676">
    <property type="term" value="F:nucleic acid binding"/>
    <property type="evidence" value="ECO:0007669"/>
    <property type="project" value="InterPro"/>
</dbReference>
<reference evidence="3" key="1">
    <citation type="submission" date="2018-05" db="EMBL/GenBank/DDBJ databases">
        <title>Draft genome of Mucuna pruriens seed.</title>
        <authorList>
            <person name="Nnadi N.E."/>
            <person name="Vos R."/>
            <person name="Hasami M.H."/>
            <person name="Devisetty U.K."/>
            <person name="Aguiy J.C."/>
        </authorList>
    </citation>
    <scope>NUCLEOTIDE SEQUENCE [LARGE SCALE GENOMIC DNA]</scope>
    <source>
        <strain evidence="3">JCA_2017</strain>
    </source>
</reference>
<keyword evidence="1" id="KW-1133">Transmembrane helix</keyword>
<comment type="caution">
    <text evidence="3">The sequence shown here is derived from an EMBL/GenBank/DDBJ whole genome shotgun (WGS) entry which is preliminary data.</text>
</comment>
<keyword evidence="1" id="KW-0812">Transmembrane</keyword>
<evidence type="ECO:0000313" key="4">
    <source>
        <dbReference type="Proteomes" id="UP000257109"/>
    </source>
</evidence>